<accession>A0A391P3V8</accession>
<evidence type="ECO:0000313" key="9">
    <source>
        <dbReference type="Proteomes" id="UP000265643"/>
    </source>
</evidence>
<dbReference type="CDD" id="cd13138">
    <property type="entry name" value="MATE_yoeA_like"/>
    <property type="match status" value="1"/>
</dbReference>
<feature type="transmembrane region" description="Helical" evidence="7">
    <location>
        <begin position="163"/>
        <end position="184"/>
    </location>
</feature>
<evidence type="ECO:0000256" key="6">
    <source>
        <dbReference type="ARBA" id="ARBA00023136"/>
    </source>
</evidence>
<keyword evidence="2" id="KW-0813">Transport</keyword>
<protein>
    <submittedName>
        <fullName evidence="8">MATE family efflux transporter</fullName>
    </submittedName>
</protein>
<dbReference type="GO" id="GO:0015297">
    <property type="term" value="F:antiporter activity"/>
    <property type="evidence" value="ECO:0007669"/>
    <property type="project" value="InterPro"/>
</dbReference>
<evidence type="ECO:0000256" key="4">
    <source>
        <dbReference type="ARBA" id="ARBA00022692"/>
    </source>
</evidence>
<feature type="transmembrane region" description="Helical" evidence="7">
    <location>
        <begin position="96"/>
        <end position="120"/>
    </location>
</feature>
<feature type="transmembrane region" description="Helical" evidence="7">
    <location>
        <begin position="386"/>
        <end position="410"/>
    </location>
</feature>
<dbReference type="NCBIfam" id="TIGR00797">
    <property type="entry name" value="matE"/>
    <property type="match status" value="1"/>
</dbReference>
<name>A0A391P3V8_9FIRM</name>
<dbReference type="RefSeq" id="WP_119297852.1">
    <property type="nucleotide sequence ID" value="NZ_BHGK01000001.1"/>
</dbReference>
<evidence type="ECO:0000256" key="7">
    <source>
        <dbReference type="SAM" id="Phobius"/>
    </source>
</evidence>
<organism evidence="8 9">
    <name type="scientific">Mediterraneibacter butyricigenes</name>
    <dbReference type="NCBI Taxonomy" id="2316025"/>
    <lineage>
        <taxon>Bacteria</taxon>
        <taxon>Bacillati</taxon>
        <taxon>Bacillota</taxon>
        <taxon>Clostridia</taxon>
        <taxon>Lachnospirales</taxon>
        <taxon>Lachnospiraceae</taxon>
        <taxon>Mediterraneibacter</taxon>
    </lineage>
</organism>
<dbReference type="PANTHER" id="PTHR43549">
    <property type="entry name" value="MULTIDRUG RESISTANCE PROTEIN YPNP-RELATED"/>
    <property type="match status" value="1"/>
</dbReference>
<feature type="transmembrane region" description="Helical" evidence="7">
    <location>
        <begin position="357"/>
        <end position="374"/>
    </location>
</feature>
<feature type="transmembrane region" description="Helical" evidence="7">
    <location>
        <begin position="416"/>
        <end position="435"/>
    </location>
</feature>
<feature type="transmembrane region" description="Helical" evidence="7">
    <location>
        <begin position="316"/>
        <end position="337"/>
    </location>
</feature>
<dbReference type="GO" id="GO:0042910">
    <property type="term" value="F:xenobiotic transmembrane transporter activity"/>
    <property type="evidence" value="ECO:0007669"/>
    <property type="project" value="InterPro"/>
</dbReference>
<evidence type="ECO:0000256" key="2">
    <source>
        <dbReference type="ARBA" id="ARBA00022448"/>
    </source>
</evidence>
<keyword evidence="6 7" id="KW-0472">Membrane</keyword>
<evidence type="ECO:0000256" key="5">
    <source>
        <dbReference type="ARBA" id="ARBA00022989"/>
    </source>
</evidence>
<dbReference type="Proteomes" id="UP000265643">
    <property type="component" value="Unassembled WGS sequence"/>
</dbReference>
<feature type="transmembrane region" description="Helical" evidence="7">
    <location>
        <begin position="132"/>
        <end position="151"/>
    </location>
</feature>
<gene>
    <name evidence="8" type="ORF">KGMB01110_12320</name>
</gene>
<feature type="transmembrane region" description="Helical" evidence="7">
    <location>
        <begin position="57"/>
        <end position="76"/>
    </location>
</feature>
<keyword evidence="4 7" id="KW-0812">Transmembrane</keyword>
<reference evidence="9" key="1">
    <citation type="submission" date="2018-09" db="EMBL/GenBank/DDBJ databases">
        <title>Draft Genome Sequence of Mediterraneibacter sp. KCTC 15684.</title>
        <authorList>
            <person name="Kim J.S."/>
            <person name="Han K.I."/>
            <person name="Suh M.K."/>
            <person name="Lee K.C."/>
            <person name="Eom M.K."/>
            <person name="Lee J.H."/>
            <person name="Park S.H."/>
            <person name="Kang S.W."/>
            <person name="Park J.E."/>
            <person name="Oh B.S."/>
            <person name="Yu S.Y."/>
            <person name="Choi S.H."/>
            <person name="Lee D.H."/>
            <person name="Yoon H."/>
            <person name="Kim B."/>
            <person name="Yang S.J."/>
            <person name="Lee J.S."/>
        </authorList>
    </citation>
    <scope>NUCLEOTIDE SEQUENCE [LARGE SCALE GENOMIC DNA]</scope>
    <source>
        <strain evidence="9">KCTC 15684</strain>
    </source>
</reference>
<evidence type="ECO:0000313" key="8">
    <source>
        <dbReference type="EMBL" id="GCA66796.1"/>
    </source>
</evidence>
<dbReference type="Pfam" id="PF01554">
    <property type="entry name" value="MatE"/>
    <property type="match status" value="2"/>
</dbReference>
<dbReference type="GO" id="GO:0005886">
    <property type="term" value="C:plasma membrane"/>
    <property type="evidence" value="ECO:0007669"/>
    <property type="project" value="UniProtKB-SubCell"/>
</dbReference>
<dbReference type="InterPro" id="IPR002528">
    <property type="entry name" value="MATE_fam"/>
</dbReference>
<dbReference type="InterPro" id="IPR048279">
    <property type="entry name" value="MdtK-like"/>
</dbReference>
<feature type="transmembrane region" description="Helical" evidence="7">
    <location>
        <begin position="190"/>
        <end position="213"/>
    </location>
</feature>
<proteinExistence type="predicted"/>
<dbReference type="AlphaFoldDB" id="A0A391P3V8"/>
<dbReference type="PANTHER" id="PTHR43549:SF3">
    <property type="entry name" value="MULTIDRUG RESISTANCE PROTEIN YPNP-RELATED"/>
    <property type="match status" value="1"/>
</dbReference>
<keyword evidence="3" id="KW-1003">Cell membrane</keyword>
<sequence length="444" mass="48760">MNDNLTLGTPWKVITRFSLPVIGGNLFQLFYTLADSVIVGKILGASALAAVGATATIVYFELCFIQGLTGGFGILLGQAFGENSQKKMEESVSSTWILSLLFTVFLTVVACALVHPILGWLNTPADIYSRTYSYLFIIFAGTGATVFYNMISNMLRALGDSRTPLYFLILSSLLNIVLDLVFILPLHLDVAGAALATVLAQLLSALLCILVAGRKFELLRLSKKTFQFHKVSILRHLKIGFPMGFQMSVMCIGQLAMQSAVNRLGTSAIAGYTAANKVDQLSVLVDNAVGIALANYVAQNYGARLWDRIKTGVRSCFLMLTALNILMGALMLFGKSLVVPLFVDHPTAEIIAYSNDYLWMVAPFYILLGALMVYRTAIQSMGNTWAPFGACILELFARVFCALFVSMYFGYRAICFSTPFAWIMALLLLLPVYFLREIRKFPAS</sequence>
<dbReference type="PIRSF" id="PIRSF006603">
    <property type="entry name" value="DinF"/>
    <property type="match status" value="1"/>
</dbReference>
<comment type="subcellular location">
    <subcellularLocation>
        <location evidence="1">Cell membrane</location>
        <topology evidence="1">Multi-pass membrane protein</topology>
    </subcellularLocation>
</comment>
<comment type="caution">
    <text evidence="8">The sequence shown here is derived from an EMBL/GenBank/DDBJ whole genome shotgun (WGS) entry which is preliminary data.</text>
</comment>
<keyword evidence="9" id="KW-1185">Reference proteome</keyword>
<dbReference type="InterPro" id="IPR052031">
    <property type="entry name" value="Membrane_Transporter-Flippase"/>
</dbReference>
<dbReference type="EMBL" id="BHGK01000001">
    <property type="protein sequence ID" value="GCA66796.1"/>
    <property type="molecule type" value="Genomic_DNA"/>
</dbReference>
<evidence type="ECO:0000256" key="1">
    <source>
        <dbReference type="ARBA" id="ARBA00004651"/>
    </source>
</evidence>
<keyword evidence="5 7" id="KW-1133">Transmembrane helix</keyword>
<evidence type="ECO:0000256" key="3">
    <source>
        <dbReference type="ARBA" id="ARBA00022475"/>
    </source>
</evidence>